<evidence type="ECO:0000256" key="2">
    <source>
        <dbReference type="ARBA" id="ARBA00023015"/>
    </source>
</evidence>
<gene>
    <name evidence="6" type="ORF">A6J80_10870</name>
</gene>
<reference evidence="6" key="1">
    <citation type="submission" date="2017-12" db="EMBL/GenBank/DDBJ databases">
        <title>FDA dAtabase for Regulatory Grade micrObial Sequences (FDA-ARGOS): Supporting development and validation of Infectious Disease Dx tests.</title>
        <authorList>
            <person name="Campos J."/>
            <person name="Goldberg B."/>
            <person name="Tallon L."/>
            <person name="Sadzewicz L."/>
            <person name="Sengamalay N."/>
            <person name="Ott S."/>
            <person name="Godinez A."/>
            <person name="Nagaraj S."/>
            <person name="Vyas G."/>
            <person name="Aluvathingal J."/>
            <person name="Nadendla S."/>
            <person name="Geyer C."/>
            <person name="Nandy P."/>
            <person name="Hobson J."/>
            <person name="Sichtig H."/>
        </authorList>
    </citation>
    <scope>NUCLEOTIDE SEQUENCE</scope>
    <source>
        <strain evidence="6">FDAARGOS_252</strain>
    </source>
</reference>
<dbReference type="InterPro" id="IPR000847">
    <property type="entry name" value="LysR_HTH_N"/>
</dbReference>
<evidence type="ECO:0000256" key="4">
    <source>
        <dbReference type="ARBA" id="ARBA00023163"/>
    </source>
</evidence>
<dbReference type="STRING" id="147645.A6J80_10870"/>
<dbReference type="SUPFAM" id="SSF53850">
    <property type="entry name" value="Periplasmic binding protein-like II"/>
    <property type="match status" value="1"/>
</dbReference>
<dbReference type="Gene3D" id="1.10.10.10">
    <property type="entry name" value="Winged helix-like DNA-binding domain superfamily/Winged helix DNA-binding domain"/>
    <property type="match status" value="1"/>
</dbReference>
<accession>A0A1V0GXH0</accession>
<evidence type="ECO:0000256" key="1">
    <source>
        <dbReference type="ARBA" id="ARBA00009437"/>
    </source>
</evidence>
<dbReference type="RefSeq" id="WP_080622835.1">
    <property type="nucleotide sequence ID" value="NZ_CAWMZI010000001.1"/>
</dbReference>
<dbReference type="AlphaFoldDB" id="A0A1V0GXH0"/>
<evidence type="ECO:0000256" key="3">
    <source>
        <dbReference type="ARBA" id="ARBA00023125"/>
    </source>
</evidence>
<comment type="similarity">
    <text evidence="1">Belongs to the LysR transcriptional regulatory family.</text>
</comment>
<dbReference type="InterPro" id="IPR005119">
    <property type="entry name" value="LysR_subst-bd"/>
</dbReference>
<dbReference type="GO" id="GO:0003700">
    <property type="term" value="F:DNA-binding transcription factor activity"/>
    <property type="evidence" value="ECO:0007669"/>
    <property type="project" value="InterPro"/>
</dbReference>
<dbReference type="PANTHER" id="PTHR30346">
    <property type="entry name" value="TRANSCRIPTIONAL DUAL REGULATOR HCAR-RELATED"/>
    <property type="match status" value="1"/>
</dbReference>
<dbReference type="Gene3D" id="3.40.190.10">
    <property type="entry name" value="Periplasmic binding protein-like II"/>
    <property type="match status" value="2"/>
</dbReference>
<dbReference type="GO" id="GO:0003677">
    <property type="term" value="F:DNA binding"/>
    <property type="evidence" value="ECO:0007669"/>
    <property type="project" value="UniProtKB-KW"/>
</dbReference>
<keyword evidence="3" id="KW-0238">DNA-binding</keyword>
<dbReference type="InterPro" id="IPR036390">
    <property type="entry name" value="WH_DNA-bd_sf"/>
</dbReference>
<dbReference type="Pfam" id="PF00126">
    <property type="entry name" value="HTH_1"/>
    <property type="match status" value="1"/>
</dbReference>
<feature type="domain" description="HTH lysR-type" evidence="5">
    <location>
        <begin position="1"/>
        <end position="58"/>
    </location>
</feature>
<organism evidence="6 7">
    <name type="scientific">Paracoccus yeei</name>
    <dbReference type="NCBI Taxonomy" id="147645"/>
    <lineage>
        <taxon>Bacteria</taxon>
        <taxon>Pseudomonadati</taxon>
        <taxon>Pseudomonadota</taxon>
        <taxon>Alphaproteobacteria</taxon>
        <taxon>Rhodobacterales</taxon>
        <taxon>Paracoccaceae</taxon>
        <taxon>Paracoccus</taxon>
    </lineage>
</organism>
<evidence type="ECO:0000313" key="7">
    <source>
        <dbReference type="Proteomes" id="UP000191257"/>
    </source>
</evidence>
<evidence type="ECO:0000313" key="6">
    <source>
        <dbReference type="EMBL" id="ARC38508.1"/>
    </source>
</evidence>
<dbReference type="FunFam" id="1.10.10.10:FF:000001">
    <property type="entry name" value="LysR family transcriptional regulator"/>
    <property type="match status" value="1"/>
</dbReference>
<evidence type="ECO:0000259" key="5">
    <source>
        <dbReference type="PROSITE" id="PS50931"/>
    </source>
</evidence>
<dbReference type="Pfam" id="PF03466">
    <property type="entry name" value="LysR_substrate"/>
    <property type="match status" value="1"/>
</dbReference>
<dbReference type="PRINTS" id="PR00039">
    <property type="entry name" value="HTHLYSR"/>
</dbReference>
<dbReference type="EMBL" id="CP020442">
    <property type="protein sequence ID" value="ARC38508.1"/>
    <property type="molecule type" value="Genomic_DNA"/>
</dbReference>
<dbReference type="PANTHER" id="PTHR30346:SF0">
    <property type="entry name" value="HCA OPERON TRANSCRIPTIONAL ACTIVATOR HCAR"/>
    <property type="match status" value="1"/>
</dbReference>
<dbReference type="CDD" id="cd08414">
    <property type="entry name" value="PBP2_LTTR_aromatics_like"/>
    <property type="match status" value="1"/>
</dbReference>
<keyword evidence="2" id="KW-0805">Transcription regulation</keyword>
<proteinExistence type="inferred from homology"/>
<dbReference type="PROSITE" id="PS50931">
    <property type="entry name" value="HTH_LYSR"/>
    <property type="match status" value="1"/>
</dbReference>
<dbReference type="Proteomes" id="UP000191257">
    <property type="component" value="Chromosome"/>
</dbReference>
<dbReference type="KEGG" id="pye:A6J80_10870"/>
<protein>
    <submittedName>
        <fullName evidence="6">LysR family transcriptional regulator</fullName>
    </submittedName>
</protein>
<keyword evidence="4" id="KW-0804">Transcription</keyword>
<dbReference type="SUPFAM" id="SSF46785">
    <property type="entry name" value="Winged helix' DNA-binding domain"/>
    <property type="match status" value="1"/>
</dbReference>
<dbReference type="InterPro" id="IPR036388">
    <property type="entry name" value="WH-like_DNA-bd_sf"/>
</dbReference>
<dbReference type="GO" id="GO:0032993">
    <property type="term" value="C:protein-DNA complex"/>
    <property type="evidence" value="ECO:0007669"/>
    <property type="project" value="TreeGrafter"/>
</dbReference>
<name>A0A1V0GXH0_9RHOB</name>
<sequence>MDLRHLRYAVATARNGSFSAAALELEVQQPVVSRRIRELEEELGAALFDRSTAGAKLTPVGEDFAVMAGRILDDLQRLTDRIRAAVQGRRGSVVLGFYRSLSSGNLRFVLRRFRESHPEIGLDLLEAPFVELMADIHSGKLDVAVILGDPDRCSVLNTMAIGTEQLMAVLPENHPLAEKPFVYWSEMKGERLLLSYQDPGPDIRNIVVAKLAAPSDSPQIFNLHVSRESILSLVGAGEGLSLQCECASGLTGLGAVFRPVHDANGATRIGYIACWHPENDNPALKTFLEALHPEA</sequence>
<keyword evidence="7" id="KW-1185">Reference proteome</keyword>